<dbReference type="InterPro" id="IPR001969">
    <property type="entry name" value="Aspartic_peptidase_AS"/>
</dbReference>
<dbReference type="PROSITE" id="PS00141">
    <property type="entry name" value="ASP_PROTEASE"/>
    <property type="match status" value="2"/>
</dbReference>
<dbReference type="SUPFAM" id="SSF50630">
    <property type="entry name" value="Acid proteases"/>
    <property type="match status" value="1"/>
</dbReference>
<feature type="compositionally biased region" description="Polar residues" evidence="4">
    <location>
        <begin position="415"/>
        <end position="430"/>
    </location>
</feature>
<evidence type="ECO:0000256" key="4">
    <source>
        <dbReference type="SAM" id="MobiDB-lite"/>
    </source>
</evidence>
<feature type="region of interest" description="Disordered" evidence="4">
    <location>
        <begin position="414"/>
        <end position="450"/>
    </location>
</feature>
<dbReference type="InterPro" id="IPR021109">
    <property type="entry name" value="Peptidase_aspartic_dom_sf"/>
</dbReference>
<dbReference type="InterPro" id="IPR001461">
    <property type="entry name" value="Aspartic_peptidase_A1"/>
</dbReference>
<protein>
    <recommendedName>
        <fullName evidence="6">Peptidase A1 domain-containing protein</fullName>
    </recommendedName>
</protein>
<dbReference type="CDD" id="cd05471">
    <property type="entry name" value="pepsin_like"/>
    <property type="match status" value="1"/>
</dbReference>
<evidence type="ECO:0000259" key="6">
    <source>
        <dbReference type="PROSITE" id="PS51767"/>
    </source>
</evidence>
<dbReference type="PANTHER" id="PTHR47966">
    <property type="entry name" value="BETA-SITE APP-CLEAVING ENZYME, ISOFORM A-RELATED"/>
    <property type="match status" value="1"/>
</dbReference>
<comment type="similarity">
    <text evidence="1 3">Belongs to the peptidase A1 family.</text>
</comment>
<evidence type="ECO:0000313" key="8">
    <source>
        <dbReference type="Proteomes" id="UP001497453"/>
    </source>
</evidence>
<evidence type="ECO:0000256" key="3">
    <source>
        <dbReference type="RuleBase" id="RU000454"/>
    </source>
</evidence>
<name>A0ABP1CR10_9APHY</name>
<organism evidence="7 8">
    <name type="scientific">Somion occarium</name>
    <dbReference type="NCBI Taxonomy" id="3059160"/>
    <lineage>
        <taxon>Eukaryota</taxon>
        <taxon>Fungi</taxon>
        <taxon>Dikarya</taxon>
        <taxon>Basidiomycota</taxon>
        <taxon>Agaricomycotina</taxon>
        <taxon>Agaricomycetes</taxon>
        <taxon>Polyporales</taxon>
        <taxon>Cerrenaceae</taxon>
        <taxon>Somion</taxon>
    </lineage>
</organism>
<gene>
    <name evidence="7" type="ORF">GFSPODELE1_LOCUS1515</name>
</gene>
<feature type="signal peptide" evidence="5">
    <location>
        <begin position="1"/>
        <end position="21"/>
    </location>
</feature>
<evidence type="ECO:0000256" key="5">
    <source>
        <dbReference type="SAM" id="SignalP"/>
    </source>
</evidence>
<keyword evidence="8" id="KW-1185">Reference proteome</keyword>
<proteinExistence type="inferred from homology"/>
<dbReference type="Proteomes" id="UP001497453">
    <property type="component" value="Chromosome 1"/>
</dbReference>
<dbReference type="EMBL" id="OZ037944">
    <property type="protein sequence ID" value="CAL1697153.1"/>
    <property type="molecule type" value="Genomic_DNA"/>
</dbReference>
<dbReference type="InterPro" id="IPR034164">
    <property type="entry name" value="Pepsin-like_dom"/>
</dbReference>
<dbReference type="PROSITE" id="PS51767">
    <property type="entry name" value="PEPTIDASE_A1"/>
    <property type="match status" value="1"/>
</dbReference>
<accession>A0ABP1CR10</accession>
<reference evidence="8" key="1">
    <citation type="submission" date="2024-04" db="EMBL/GenBank/DDBJ databases">
        <authorList>
            <person name="Shaw F."/>
            <person name="Minotto A."/>
        </authorList>
    </citation>
    <scope>NUCLEOTIDE SEQUENCE [LARGE SCALE GENOMIC DNA]</scope>
</reference>
<sequence length="502" mass="53621">MMKLAVAFVSFTFCLLSTTSATPVDQKSRGRKIALNKRQTFSGPNGVDTVALQNHLSHVTSKIKKGLTAYARNTGQRHAFEHAVASHRHMNTKNDKHLSAEKRSAGANALMDAGNALWYGTIKVGTPPQSFRVDFDTGSSDLFLPTLHCSVNCAGHKAYDHTKSSSSKSSSKTFNLHYGDGSQVTGIQYEDTIEIAGMKAHNQTLGAADSYSSGFANDRFEPDGLMGMAFKSISDYHAEPVFSSLITQNQSDEAMFAFKLAHDDSELYLGGVNKALYKGDFTWLSLTEEAYWQVHMDGVTLDGTLVTDNSTSNANVSEASIPSNLPHHSAPSGASTLTSSKKIAAIVDTGTTLLVGDSKTVERIYSLVPGAQSAEHYAGPGFYSFPCDATPDIGLIFNGTEFKIKKSIMNIGEDASQSDTNTGNSSASDATETRGNSDDNDESENIGGDNIHAHPKRCLGGLVGHDGNGIDPGLWIVGDVFLRGVYSAFDIGNSRVGFAALA</sequence>
<dbReference type="InterPro" id="IPR033121">
    <property type="entry name" value="PEPTIDASE_A1"/>
</dbReference>
<evidence type="ECO:0000256" key="2">
    <source>
        <dbReference type="ARBA" id="ARBA00022750"/>
    </source>
</evidence>
<evidence type="ECO:0000256" key="1">
    <source>
        <dbReference type="ARBA" id="ARBA00007447"/>
    </source>
</evidence>
<keyword evidence="3" id="KW-0378">Hydrolase</keyword>
<evidence type="ECO:0000313" key="7">
    <source>
        <dbReference type="EMBL" id="CAL1697153.1"/>
    </source>
</evidence>
<dbReference type="Gene3D" id="2.40.70.10">
    <property type="entry name" value="Acid Proteases"/>
    <property type="match status" value="2"/>
</dbReference>
<feature type="chain" id="PRO_5046656141" description="Peptidase A1 domain-containing protein" evidence="5">
    <location>
        <begin position="22"/>
        <end position="502"/>
    </location>
</feature>
<keyword evidence="2 3" id="KW-0064">Aspartyl protease</keyword>
<keyword evidence="3" id="KW-0645">Protease</keyword>
<dbReference type="PANTHER" id="PTHR47966:SF51">
    <property type="entry name" value="BETA-SITE APP-CLEAVING ENZYME, ISOFORM A-RELATED"/>
    <property type="match status" value="1"/>
</dbReference>
<keyword evidence="5" id="KW-0732">Signal</keyword>
<feature type="domain" description="Peptidase A1" evidence="6">
    <location>
        <begin position="118"/>
        <end position="499"/>
    </location>
</feature>
<dbReference type="PRINTS" id="PR00792">
    <property type="entry name" value="PEPSIN"/>
</dbReference>
<dbReference type="Pfam" id="PF00026">
    <property type="entry name" value="Asp"/>
    <property type="match status" value="3"/>
</dbReference>